<name>A0ABQ5ZJG2_9HYPH</name>
<proteinExistence type="predicted"/>
<comment type="caution">
    <text evidence="1">The sequence shown here is derived from an EMBL/GenBank/DDBJ whole genome shotgun (WGS) entry which is preliminary data.</text>
</comment>
<organism evidence="1 2">
    <name type="scientific">Shinella yambaruensis</name>
    <dbReference type="NCBI Taxonomy" id="415996"/>
    <lineage>
        <taxon>Bacteria</taxon>
        <taxon>Pseudomonadati</taxon>
        <taxon>Pseudomonadota</taxon>
        <taxon>Alphaproteobacteria</taxon>
        <taxon>Hyphomicrobiales</taxon>
        <taxon>Rhizobiaceae</taxon>
        <taxon>Shinella</taxon>
    </lineage>
</organism>
<evidence type="ECO:0000313" key="1">
    <source>
        <dbReference type="EMBL" id="GLR52185.1"/>
    </source>
</evidence>
<accession>A0ABQ5ZJG2</accession>
<dbReference type="RefSeq" id="WP_245082598.1">
    <property type="nucleotide sequence ID" value="NZ_BSOP01000027.1"/>
</dbReference>
<keyword evidence="2" id="KW-1185">Reference proteome</keyword>
<dbReference type="Proteomes" id="UP001156702">
    <property type="component" value="Unassembled WGS sequence"/>
</dbReference>
<sequence length="120" mass="13333">MVDVRTSGFDSPAQLREYLAEVEEDGDMVEAPERDASRGHIHRELAALRKDVAALRRQIDAMHRHSPRAGRPREDHSWLRIALTVAATALLGNLVQRLRLGTAGAAAVPMIVAKADHRLW</sequence>
<dbReference type="EMBL" id="BSOP01000027">
    <property type="protein sequence ID" value="GLR52185.1"/>
    <property type="molecule type" value="Genomic_DNA"/>
</dbReference>
<evidence type="ECO:0000313" key="2">
    <source>
        <dbReference type="Proteomes" id="UP001156702"/>
    </source>
</evidence>
<gene>
    <name evidence="1" type="ORF">GCM10007923_33980</name>
</gene>
<protein>
    <recommendedName>
        <fullName evidence="3">DUF3618 domain-containing protein</fullName>
    </recommendedName>
</protein>
<reference evidence="2" key="1">
    <citation type="journal article" date="2019" name="Int. J. Syst. Evol. Microbiol.">
        <title>The Global Catalogue of Microorganisms (GCM) 10K type strain sequencing project: providing services to taxonomists for standard genome sequencing and annotation.</title>
        <authorList>
            <consortium name="The Broad Institute Genomics Platform"/>
            <consortium name="The Broad Institute Genome Sequencing Center for Infectious Disease"/>
            <person name="Wu L."/>
            <person name="Ma J."/>
        </authorList>
    </citation>
    <scope>NUCLEOTIDE SEQUENCE [LARGE SCALE GENOMIC DNA]</scope>
    <source>
        <strain evidence="2">NBRC 102122</strain>
    </source>
</reference>
<evidence type="ECO:0008006" key="3">
    <source>
        <dbReference type="Google" id="ProtNLM"/>
    </source>
</evidence>